<accession>A0A6H5G9G2</accession>
<gene>
    <name evidence="1" type="ORF">NTEN_LOCUS4658</name>
</gene>
<organism evidence="1 2">
    <name type="scientific">Nesidiocoris tenuis</name>
    <dbReference type="NCBI Taxonomy" id="355587"/>
    <lineage>
        <taxon>Eukaryota</taxon>
        <taxon>Metazoa</taxon>
        <taxon>Ecdysozoa</taxon>
        <taxon>Arthropoda</taxon>
        <taxon>Hexapoda</taxon>
        <taxon>Insecta</taxon>
        <taxon>Pterygota</taxon>
        <taxon>Neoptera</taxon>
        <taxon>Paraneoptera</taxon>
        <taxon>Hemiptera</taxon>
        <taxon>Heteroptera</taxon>
        <taxon>Panheteroptera</taxon>
        <taxon>Cimicomorpha</taxon>
        <taxon>Miridae</taxon>
        <taxon>Dicyphina</taxon>
        <taxon>Nesidiocoris</taxon>
    </lineage>
</organism>
<dbReference type="EMBL" id="CADCXU010006997">
    <property type="protein sequence ID" value="CAA9998375.1"/>
    <property type="molecule type" value="Genomic_DNA"/>
</dbReference>
<name>A0A6H5G9G2_9HEMI</name>
<reference evidence="1 2" key="1">
    <citation type="submission" date="2020-02" db="EMBL/GenBank/DDBJ databases">
        <authorList>
            <person name="Ferguson B K."/>
        </authorList>
    </citation>
    <scope>NUCLEOTIDE SEQUENCE [LARGE SCALE GENOMIC DNA]</scope>
</reference>
<dbReference type="OrthoDB" id="10577058at2759"/>
<evidence type="ECO:0000313" key="2">
    <source>
        <dbReference type="Proteomes" id="UP000479000"/>
    </source>
</evidence>
<evidence type="ECO:0000313" key="1">
    <source>
        <dbReference type="EMBL" id="CAA9998375.1"/>
    </source>
</evidence>
<proteinExistence type="predicted"/>
<sequence length="350" mass="41757">MASLVAVLAGRFHIRLSSGKGFSGIFLIHHLIYLIFIHHSEGKFNNWNRIQVTKGRSFEGFIYPVNSAHGRRSCDIVLGAIFQFEQDPFEFPSLDVTVSEGTTPKTIKHTWKPWLTMEETYKQRKQREERERQFQRKKRLENARRVYLDFINDPKAFNLGVKYSMIDQMSEELAQYLDMVDCRRILTGMLEFVYDPSTRPEDPVDYFASLTKDRKIDKRELNKARRYLYQLMWKEYEIREEIEKLKTLLNLTSPRDYKPDGTERTEEEKAKYDLARRRYSSMQRDLLIRIRGRTNEEIIKTFTRKPKRIIWAVKEEVKEKQGQVIITFCEEQKKIVKTLKKRSFQEEGVA</sequence>
<protein>
    <submittedName>
        <fullName evidence="1">Uncharacterized protein</fullName>
    </submittedName>
</protein>
<keyword evidence="2" id="KW-1185">Reference proteome</keyword>
<dbReference type="Proteomes" id="UP000479000">
    <property type="component" value="Unassembled WGS sequence"/>
</dbReference>
<dbReference type="AlphaFoldDB" id="A0A6H5G9G2"/>